<accession>A0A401U9S7</accession>
<feature type="domain" description="MacB-like periplasmic core" evidence="8">
    <location>
        <begin position="20"/>
        <end position="247"/>
    </location>
</feature>
<proteinExistence type="predicted"/>
<dbReference type="RefSeq" id="WP_127122322.1">
    <property type="nucleotide sequence ID" value="NZ_BHXQ01000003.1"/>
</dbReference>
<evidence type="ECO:0000256" key="1">
    <source>
        <dbReference type="ARBA" id="ARBA00004651"/>
    </source>
</evidence>
<keyword evidence="10" id="KW-1185">Reference proteome</keyword>
<dbReference type="Pfam" id="PF12704">
    <property type="entry name" value="MacB_PCD"/>
    <property type="match status" value="1"/>
</dbReference>
<feature type="transmembrane region" description="Helical" evidence="6">
    <location>
        <begin position="778"/>
        <end position="798"/>
    </location>
</feature>
<dbReference type="InterPro" id="IPR025857">
    <property type="entry name" value="MacB_PCD"/>
</dbReference>
<dbReference type="PANTHER" id="PTHR30572">
    <property type="entry name" value="MEMBRANE COMPONENT OF TRANSPORTER-RELATED"/>
    <property type="match status" value="1"/>
</dbReference>
<protein>
    <recommendedName>
        <fullName evidence="11">ABC transporter permease</fullName>
    </recommendedName>
</protein>
<keyword evidence="4 6" id="KW-1133">Transmembrane helix</keyword>
<feature type="domain" description="ABC3 transporter permease C-terminal" evidence="7">
    <location>
        <begin position="299"/>
        <end position="404"/>
    </location>
</feature>
<comment type="caution">
    <text evidence="9">The sequence shown here is derived from an EMBL/GenBank/DDBJ whole genome shotgun (WGS) entry which is preliminary data.</text>
</comment>
<sequence>MFKNYISIAVRNLLKHKVFSLINIAGLAVGIACCTLLSLYIKDEFSYEEHFAKADQIYRITSTFKTSDGDMHNPRTSPPIAMAVRANLPEVEQATRVVSPPEVEQHFIQYKEKSFYERKGYLVDSTFFEVFDYDFKEGSSSTALRTASSVVLSASVAAKIFGDQQALDELLVITSGGSVDTFRVSGVLQPLMQKSHVDADFYMSMNSKGWGQWIGSINTWAGQNFIQSYVLLKENASVTETESKLAALLEKNGGKELREMGMDKTLHLQALTDIHLHSSQYQGDLGEKGNITYLYILSSIGIFILLIACINFMNLTTAKASQRAGEVGVRKTMGATRASLVYQFLGESILLVLMATLLAVILVQLLLPFFNYVTQKELSLTGINLLFLVGSLFVIALVTGIGAGSYPAFYLSSFQPAVVLKNKRLSGGGSNWLRKGLVVVQFVISITLISALTIIYSQMRFIQSQSLGFNPDYSVIIPLRTIEARDSYDNLKNSLQNLSGVSGISASTSLPATPLLRDFSVYKKGSSMQEAVHHFVVFNDENYFKTLGIKLVAGREFIYSSDSAQLNASKVNVLVNRESLKQLGIALEEAIGATIFTEWRGQIKSHEIVGVVEDFHQMSLHRKIEPLIFQLPASRSEYVFVTASIPAGNYESFIEETQEVWADLNPNTPFESMLLSEQIKQQYEAENRMAMMITSFTSIAIIISCLGLYGLSIYVAERKTKEIGIRKVMGASISSIVSMLSTDFLKLVAIAFFIAVPISYYFMSEWLKTFSFRMEMSAWIFIAAGMLSFLIALFAVGFESLKAAVNNPVNSLRNE</sequence>
<dbReference type="EMBL" id="BHXQ01000003">
    <property type="protein sequence ID" value="GCC51668.1"/>
    <property type="molecule type" value="Genomic_DNA"/>
</dbReference>
<evidence type="ECO:0008006" key="11">
    <source>
        <dbReference type="Google" id="ProtNLM"/>
    </source>
</evidence>
<evidence type="ECO:0000313" key="10">
    <source>
        <dbReference type="Proteomes" id="UP000288227"/>
    </source>
</evidence>
<feature type="transmembrane region" description="Helical" evidence="6">
    <location>
        <begin position="432"/>
        <end position="456"/>
    </location>
</feature>
<feature type="transmembrane region" description="Helical" evidence="6">
    <location>
        <begin position="689"/>
        <end position="715"/>
    </location>
</feature>
<dbReference type="Proteomes" id="UP000288227">
    <property type="component" value="Unassembled WGS sequence"/>
</dbReference>
<comment type="subcellular location">
    <subcellularLocation>
        <location evidence="1">Cell membrane</location>
        <topology evidence="1">Multi-pass membrane protein</topology>
    </subcellularLocation>
</comment>
<dbReference type="InterPro" id="IPR003838">
    <property type="entry name" value="ABC3_permease_C"/>
</dbReference>
<keyword evidence="2" id="KW-1003">Cell membrane</keyword>
<evidence type="ECO:0000256" key="4">
    <source>
        <dbReference type="ARBA" id="ARBA00022989"/>
    </source>
</evidence>
<evidence type="ECO:0000313" key="9">
    <source>
        <dbReference type="EMBL" id="GCC51668.1"/>
    </source>
</evidence>
<dbReference type="GO" id="GO:0005886">
    <property type="term" value="C:plasma membrane"/>
    <property type="evidence" value="ECO:0007669"/>
    <property type="project" value="UniProtKB-SubCell"/>
</dbReference>
<evidence type="ECO:0000256" key="2">
    <source>
        <dbReference type="ARBA" id="ARBA00022475"/>
    </source>
</evidence>
<feature type="transmembrane region" description="Helical" evidence="6">
    <location>
        <begin position="340"/>
        <end position="365"/>
    </location>
</feature>
<name>A0A401U9S7_9BACT</name>
<dbReference type="AlphaFoldDB" id="A0A401U9S7"/>
<organism evidence="9 10">
    <name type="scientific">Chryseotalea sanaruensis</name>
    <dbReference type="NCBI Taxonomy" id="2482724"/>
    <lineage>
        <taxon>Bacteria</taxon>
        <taxon>Pseudomonadati</taxon>
        <taxon>Bacteroidota</taxon>
        <taxon>Cytophagia</taxon>
        <taxon>Cytophagales</taxon>
        <taxon>Chryseotaleaceae</taxon>
        <taxon>Chryseotalea</taxon>
    </lineage>
</organism>
<dbReference type="PANTHER" id="PTHR30572:SF18">
    <property type="entry name" value="ABC-TYPE MACROLIDE FAMILY EXPORT SYSTEM PERMEASE COMPONENT 2"/>
    <property type="match status" value="1"/>
</dbReference>
<gene>
    <name evidence="9" type="ORF">SanaruYs_18960</name>
</gene>
<evidence type="ECO:0000256" key="5">
    <source>
        <dbReference type="ARBA" id="ARBA00023136"/>
    </source>
</evidence>
<evidence type="ECO:0000256" key="3">
    <source>
        <dbReference type="ARBA" id="ARBA00022692"/>
    </source>
</evidence>
<dbReference type="GO" id="GO:0022857">
    <property type="term" value="F:transmembrane transporter activity"/>
    <property type="evidence" value="ECO:0007669"/>
    <property type="project" value="TreeGrafter"/>
</dbReference>
<reference evidence="9 10" key="1">
    <citation type="submission" date="2018-11" db="EMBL/GenBank/DDBJ databases">
        <title>Chryseotalea sanarue gen. nov., sp., nov., a member of the family Cytophagaceae, isolated from a brackish lake in Hamamatsu Japan.</title>
        <authorList>
            <person name="Maejima Y."/>
            <person name="Iino T."/>
            <person name="Muraguchi Y."/>
            <person name="Fukuda K."/>
            <person name="Ohkuma M."/>
            <person name="Moriuchi R."/>
            <person name="Dohra H."/>
            <person name="Kimbara K."/>
            <person name="Shintani M."/>
        </authorList>
    </citation>
    <scope>NUCLEOTIDE SEQUENCE [LARGE SCALE GENOMIC DNA]</scope>
    <source>
        <strain evidence="9 10">Ys</strain>
    </source>
</reference>
<feature type="transmembrane region" description="Helical" evidence="6">
    <location>
        <begin position="385"/>
        <end position="411"/>
    </location>
</feature>
<feature type="transmembrane region" description="Helical" evidence="6">
    <location>
        <begin position="293"/>
        <end position="313"/>
    </location>
</feature>
<evidence type="ECO:0000259" key="7">
    <source>
        <dbReference type="Pfam" id="PF02687"/>
    </source>
</evidence>
<dbReference type="Pfam" id="PF02687">
    <property type="entry name" value="FtsX"/>
    <property type="match status" value="2"/>
</dbReference>
<dbReference type="OrthoDB" id="5933722at2"/>
<keyword evidence="3 6" id="KW-0812">Transmembrane</keyword>
<feature type="domain" description="ABC3 transporter permease C-terminal" evidence="7">
    <location>
        <begin position="696"/>
        <end position="804"/>
    </location>
</feature>
<keyword evidence="5 6" id="KW-0472">Membrane</keyword>
<evidence type="ECO:0000259" key="8">
    <source>
        <dbReference type="Pfam" id="PF12704"/>
    </source>
</evidence>
<feature type="transmembrane region" description="Helical" evidence="6">
    <location>
        <begin position="736"/>
        <end position="758"/>
    </location>
</feature>
<dbReference type="PROSITE" id="PS51257">
    <property type="entry name" value="PROKAR_LIPOPROTEIN"/>
    <property type="match status" value="1"/>
</dbReference>
<evidence type="ECO:0000256" key="6">
    <source>
        <dbReference type="SAM" id="Phobius"/>
    </source>
</evidence>
<dbReference type="InterPro" id="IPR050250">
    <property type="entry name" value="Macrolide_Exporter_MacB"/>
</dbReference>
<feature type="transmembrane region" description="Helical" evidence="6">
    <location>
        <begin position="21"/>
        <end position="41"/>
    </location>
</feature>